<dbReference type="InterPro" id="IPR011650">
    <property type="entry name" value="Peptidase_M20_dimer"/>
</dbReference>
<dbReference type="Pfam" id="PF01546">
    <property type="entry name" value="Peptidase_M20"/>
    <property type="match status" value="1"/>
</dbReference>
<dbReference type="GO" id="GO:0019877">
    <property type="term" value="P:diaminopimelate biosynthetic process"/>
    <property type="evidence" value="ECO:0007669"/>
    <property type="project" value="UniProtKB-ARBA"/>
</dbReference>
<dbReference type="GO" id="GO:0050118">
    <property type="term" value="F:N-acetyldiaminopimelate deacetylase activity"/>
    <property type="evidence" value="ECO:0007669"/>
    <property type="project" value="UniProtKB-ARBA"/>
</dbReference>
<evidence type="ECO:0000259" key="3">
    <source>
        <dbReference type="Pfam" id="PF07687"/>
    </source>
</evidence>
<dbReference type="AlphaFoldDB" id="A0A923S8H7"/>
<evidence type="ECO:0000313" key="4">
    <source>
        <dbReference type="EMBL" id="MBC5771263.1"/>
    </source>
</evidence>
<feature type="binding site" evidence="2">
    <location>
        <position position="104"/>
    </location>
    <ligand>
        <name>Mn(2+)</name>
        <dbReference type="ChEBI" id="CHEBI:29035"/>
        <label>2</label>
    </ligand>
</feature>
<gene>
    <name evidence="4" type="ORF">H8Z83_13200</name>
</gene>
<dbReference type="Proteomes" id="UP000620327">
    <property type="component" value="Unassembled WGS sequence"/>
</dbReference>
<feature type="binding site" evidence="2">
    <location>
        <position position="102"/>
    </location>
    <ligand>
        <name>Mn(2+)</name>
        <dbReference type="ChEBI" id="CHEBI:29035"/>
        <label>2</label>
    </ligand>
</feature>
<dbReference type="NCBIfam" id="TIGR01891">
    <property type="entry name" value="amidohydrolases"/>
    <property type="match status" value="1"/>
</dbReference>
<dbReference type="FunFam" id="3.30.70.360:FF:000001">
    <property type="entry name" value="N-acetyldiaminopimelate deacetylase"/>
    <property type="match status" value="1"/>
</dbReference>
<evidence type="ECO:0000313" key="5">
    <source>
        <dbReference type="Proteomes" id="UP000620327"/>
    </source>
</evidence>
<evidence type="ECO:0000256" key="1">
    <source>
        <dbReference type="ARBA" id="ARBA00022801"/>
    </source>
</evidence>
<dbReference type="PIRSF" id="PIRSF005962">
    <property type="entry name" value="Pept_M20D_amidohydro"/>
    <property type="match status" value="1"/>
</dbReference>
<dbReference type="SUPFAM" id="SSF53187">
    <property type="entry name" value="Zn-dependent exopeptidases"/>
    <property type="match status" value="1"/>
</dbReference>
<dbReference type="InterPro" id="IPR002933">
    <property type="entry name" value="Peptidase_M20"/>
</dbReference>
<dbReference type="PANTHER" id="PTHR11014">
    <property type="entry name" value="PEPTIDASE M20 FAMILY MEMBER"/>
    <property type="match status" value="1"/>
</dbReference>
<dbReference type="RefSeq" id="WP_187015479.1">
    <property type="nucleotide sequence ID" value="NZ_JACOQI010000014.1"/>
</dbReference>
<dbReference type="SUPFAM" id="SSF55031">
    <property type="entry name" value="Bacterial exopeptidase dimerisation domain"/>
    <property type="match status" value="1"/>
</dbReference>
<sequence length="393" mass="42851">MDIKTLAEQYNDYIIDRRRYYHTCPELSGEEKNTRAHLKEDLEALGITDIHELETCYGLTATIHGGKPGKTVALRADIDALPVKEETGLPFASHNEGKMHACGHDNHMAMLLGAAKILNEVKDELSGDVRLVFQPAEETAVGALQMMKEHALDGVDAIYGVHVWGTYDAPGIAFPAGNLMACCHGFTIEVEGKSAHASAPHEGVDAVMVASSILQSIQQLVSRMNDPLNPLVITVGKVTAGNRWNVLAGHATLEGTVRTFLTGTQVEDALRKVAECTAAAFGAKATLSYQYMTEPVINSDEQLNRIAQTAVTKLYGKESLITPAPLMGSEDFSWFGKDGIPYIYGFVASHNKDWDYMYGNHHEKYDVDETILHRGAAVAAQFAADYLAETAQQ</sequence>
<keyword evidence="2" id="KW-0479">Metal-binding</keyword>
<dbReference type="InterPro" id="IPR036264">
    <property type="entry name" value="Bact_exopeptidase_dim_dom"/>
</dbReference>
<dbReference type="PANTHER" id="PTHR11014:SF63">
    <property type="entry name" value="METALLOPEPTIDASE, PUTATIVE (AFU_ORTHOLOGUE AFUA_6G09600)-RELATED"/>
    <property type="match status" value="1"/>
</dbReference>
<feature type="binding site" evidence="2">
    <location>
        <position position="162"/>
    </location>
    <ligand>
        <name>Mn(2+)</name>
        <dbReference type="ChEBI" id="CHEBI:29035"/>
        <label>2</label>
    </ligand>
</feature>
<comment type="cofactor">
    <cofactor evidence="2">
        <name>Mn(2+)</name>
        <dbReference type="ChEBI" id="CHEBI:29035"/>
    </cofactor>
    <text evidence="2">The Mn(2+) ion enhances activity.</text>
</comment>
<feature type="binding site" evidence="2">
    <location>
        <position position="361"/>
    </location>
    <ligand>
        <name>Mn(2+)</name>
        <dbReference type="ChEBI" id="CHEBI:29035"/>
        <label>2</label>
    </ligand>
</feature>
<comment type="caution">
    <text evidence="4">The sequence shown here is derived from an EMBL/GenBank/DDBJ whole genome shotgun (WGS) entry which is preliminary data.</text>
</comment>
<dbReference type="Pfam" id="PF07687">
    <property type="entry name" value="M20_dimer"/>
    <property type="match status" value="1"/>
</dbReference>
<proteinExistence type="predicted"/>
<dbReference type="GO" id="GO:0046872">
    <property type="term" value="F:metal ion binding"/>
    <property type="evidence" value="ECO:0007669"/>
    <property type="project" value="UniProtKB-KW"/>
</dbReference>
<dbReference type="Gene3D" id="3.40.630.10">
    <property type="entry name" value="Zn peptidases"/>
    <property type="match status" value="1"/>
</dbReference>
<evidence type="ECO:0000256" key="2">
    <source>
        <dbReference type="PIRSR" id="PIRSR005962-1"/>
    </source>
</evidence>
<keyword evidence="2" id="KW-0464">Manganese</keyword>
<feature type="domain" description="Peptidase M20 dimerisation" evidence="3">
    <location>
        <begin position="185"/>
        <end position="278"/>
    </location>
</feature>
<protein>
    <submittedName>
        <fullName evidence="4">Amidohydrolase</fullName>
    </submittedName>
</protein>
<name>A0A923S8H7_9FIRM</name>
<dbReference type="InterPro" id="IPR017439">
    <property type="entry name" value="Amidohydrolase"/>
</dbReference>
<organism evidence="4 5">
    <name type="scientific">Dysosmobacter segnis</name>
    <dbReference type="NCBI Taxonomy" id="2763042"/>
    <lineage>
        <taxon>Bacteria</taxon>
        <taxon>Bacillati</taxon>
        <taxon>Bacillota</taxon>
        <taxon>Clostridia</taxon>
        <taxon>Eubacteriales</taxon>
        <taxon>Oscillospiraceae</taxon>
        <taxon>Dysosmobacter</taxon>
    </lineage>
</organism>
<dbReference type="Gene3D" id="3.30.70.360">
    <property type="match status" value="1"/>
</dbReference>
<keyword evidence="1" id="KW-0378">Hydrolase</keyword>
<accession>A0A923S8H7</accession>
<feature type="binding site" evidence="2">
    <location>
        <position position="138"/>
    </location>
    <ligand>
        <name>Mn(2+)</name>
        <dbReference type="ChEBI" id="CHEBI:29035"/>
        <label>2</label>
    </ligand>
</feature>
<reference evidence="4" key="1">
    <citation type="submission" date="2020-08" db="EMBL/GenBank/DDBJ databases">
        <title>Genome public.</title>
        <authorList>
            <person name="Liu C."/>
            <person name="Sun Q."/>
        </authorList>
    </citation>
    <scope>NUCLEOTIDE SEQUENCE</scope>
    <source>
        <strain evidence="4">BX15</strain>
    </source>
</reference>
<dbReference type="EMBL" id="JACOQI010000014">
    <property type="protein sequence ID" value="MBC5771263.1"/>
    <property type="molecule type" value="Genomic_DNA"/>
</dbReference>
<keyword evidence="5" id="KW-1185">Reference proteome</keyword>